<sequence length="307" mass="34557">MEVNGKPMKEMDVQEVKEFIEQEFESGVAEKFEVQKIDGKTMVMLAKGATKEQYEACGLMTVAEQLKLRTLVNTAVDDNESGCTITAVKPKKPSKAQLKDISEMNSRIYKTKRKAIRAATIKRWPGNDIPNFKKNKVACDELNQLVEELSEDCCFEPLKFGRDGIRQHVLDVLNERRRHRRNGYDYTTPDKRTLKRKTDSTESTESIEDTSGDTDLEGMDETDENDALPEKTAQLIICVAFNAIRVADVQRTQLASSAKALGLKDTKKDKSSLIQTLAQSLLDRGYVKVTGDLGNVSRDNVKKIKPF</sequence>
<dbReference type="Gene3D" id="1.10.150.50">
    <property type="entry name" value="Transcription Factor, Ets-1"/>
    <property type="match status" value="1"/>
</dbReference>
<dbReference type="OrthoDB" id="5977251at2759"/>
<gene>
    <name evidence="2" type="ORF">OS493_038243</name>
</gene>
<organism evidence="2 3">
    <name type="scientific">Desmophyllum pertusum</name>
    <dbReference type="NCBI Taxonomy" id="174260"/>
    <lineage>
        <taxon>Eukaryota</taxon>
        <taxon>Metazoa</taxon>
        <taxon>Cnidaria</taxon>
        <taxon>Anthozoa</taxon>
        <taxon>Hexacorallia</taxon>
        <taxon>Scleractinia</taxon>
        <taxon>Caryophylliina</taxon>
        <taxon>Caryophylliidae</taxon>
        <taxon>Desmophyllum</taxon>
    </lineage>
</organism>
<feature type="compositionally biased region" description="Acidic residues" evidence="1">
    <location>
        <begin position="205"/>
        <end position="226"/>
    </location>
</feature>
<proteinExistence type="predicted"/>
<dbReference type="AlphaFoldDB" id="A0A9X0CMT1"/>
<reference evidence="2" key="1">
    <citation type="submission" date="2023-01" db="EMBL/GenBank/DDBJ databases">
        <title>Genome assembly of the deep-sea coral Lophelia pertusa.</title>
        <authorList>
            <person name="Herrera S."/>
            <person name="Cordes E."/>
        </authorList>
    </citation>
    <scope>NUCLEOTIDE SEQUENCE</scope>
    <source>
        <strain evidence="2">USNM1676648</strain>
        <tissue evidence="2">Polyp</tissue>
    </source>
</reference>
<feature type="compositionally biased region" description="Basic and acidic residues" evidence="1">
    <location>
        <begin position="188"/>
        <end position="200"/>
    </location>
</feature>
<dbReference type="InterPro" id="IPR013761">
    <property type="entry name" value="SAM/pointed_sf"/>
</dbReference>
<protein>
    <submittedName>
        <fullName evidence="2">Uncharacterized protein</fullName>
    </submittedName>
</protein>
<dbReference type="Proteomes" id="UP001163046">
    <property type="component" value="Unassembled WGS sequence"/>
</dbReference>
<comment type="caution">
    <text evidence="2">The sequence shown here is derived from an EMBL/GenBank/DDBJ whole genome shotgun (WGS) entry which is preliminary data.</text>
</comment>
<dbReference type="EMBL" id="MU826915">
    <property type="protein sequence ID" value="KAJ7369537.1"/>
    <property type="molecule type" value="Genomic_DNA"/>
</dbReference>
<feature type="region of interest" description="Disordered" evidence="1">
    <location>
        <begin position="181"/>
        <end position="226"/>
    </location>
</feature>
<evidence type="ECO:0000256" key="1">
    <source>
        <dbReference type="SAM" id="MobiDB-lite"/>
    </source>
</evidence>
<evidence type="ECO:0000313" key="3">
    <source>
        <dbReference type="Proteomes" id="UP001163046"/>
    </source>
</evidence>
<name>A0A9X0CMT1_9CNID</name>
<evidence type="ECO:0000313" key="2">
    <source>
        <dbReference type="EMBL" id="KAJ7369537.1"/>
    </source>
</evidence>
<keyword evidence="3" id="KW-1185">Reference proteome</keyword>
<accession>A0A9X0CMT1</accession>